<evidence type="ECO:0008006" key="4">
    <source>
        <dbReference type="Google" id="ProtNLM"/>
    </source>
</evidence>
<feature type="transmembrane region" description="Helical" evidence="1">
    <location>
        <begin position="164"/>
        <end position="189"/>
    </location>
</feature>
<keyword evidence="1" id="KW-0812">Transmembrane</keyword>
<name>M0LX36_9EURY</name>
<dbReference type="RefSeq" id="WP_007693896.1">
    <property type="nucleotide sequence ID" value="NZ_AJRK01000427.1"/>
</dbReference>
<feature type="transmembrane region" description="Helical" evidence="1">
    <location>
        <begin position="111"/>
        <end position="136"/>
    </location>
</feature>
<keyword evidence="3" id="KW-1185">Reference proteome</keyword>
<evidence type="ECO:0000313" key="2">
    <source>
        <dbReference type="EMBL" id="EMA37996.1"/>
    </source>
</evidence>
<sequence>MRADDENEGSFGGSLRDALGFAYRHSLVLVVISVCWVVSSLPVVTCGISTLGAYSAIRSLRSNKKVKFSEITATIRRHGVNASLLIYVPIIIGFATATYFLTYVRTDSFRYLAIAIAGTYLFIFLSLVVLTTFAVLSRDRSFVGSLSTGYTWVVGNPTHSTTLIFVYAGLLLLGAVSVIGLVIIVPALLFTLHEGVVRDGTLHSPSKA</sequence>
<dbReference type="AlphaFoldDB" id="M0LX36"/>
<dbReference type="PATRIC" id="fig|1132509.6.peg.2527"/>
<dbReference type="OrthoDB" id="307496at2157"/>
<protein>
    <recommendedName>
        <fullName evidence="4">DUF624 domain-containing protein</fullName>
    </recommendedName>
</protein>
<keyword evidence="1" id="KW-0472">Membrane</keyword>
<reference evidence="2 3" key="1">
    <citation type="journal article" date="2014" name="PLoS Genet.">
        <title>Phylogenetically driven sequencing of extremely halophilic archaea reveals strategies for static and dynamic osmo-response.</title>
        <authorList>
            <person name="Becker E.A."/>
            <person name="Seitzer P.M."/>
            <person name="Tritt A."/>
            <person name="Larsen D."/>
            <person name="Krusor M."/>
            <person name="Yao A.I."/>
            <person name="Wu D."/>
            <person name="Madern D."/>
            <person name="Eisen J.A."/>
            <person name="Darling A.E."/>
            <person name="Facciotti M.T."/>
        </authorList>
    </citation>
    <scope>NUCLEOTIDE SEQUENCE [LARGE SCALE GENOMIC DNA]</scope>
    <source>
        <strain evidence="2 3">100A6</strain>
    </source>
</reference>
<keyword evidence="1" id="KW-1133">Transmembrane helix</keyword>
<evidence type="ECO:0000313" key="3">
    <source>
        <dbReference type="Proteomes" id="UP000011566"/>
    </source>
</evidence>
<comment type="caution">
    <text evidence="2">The sequence shown here is derived from an EMBL/GenBank/DDBJ whole genome shotgun (WGS) entry which is preliminary data.</text>
</comment>
<organism evidence="2 3">
    <name type="scientific">Halococcus hamelinensis 100A6</name>
    <dbReference type="NCBI Taxonomy" id="1132509"/>
    <lineage>
        <taxon>Archaea</taxon>
        <taxon>Methanobacteriati</taxon>
        <taxon>Methanobacteriota</taxon>
        <taxon>Stenosarchaea group</taxon>
        <taxon>Halobacteria</taxon>
        <taxon>Halobacteriales</taxon>
        <taxon>Halococcaceae</taxon>
        <taxon>Halococcus</taxon>
    </lineage>
</organism>
<dbReference type="Proteomes" id="UP000011566">
    <property type="component" value="Unassembled WGS sequence"/>
</dbReference>
<proteinExistence type="predicted"/>
<dbReference type="EMBL" id="AOMB01000032">
    <property type="protein sequence ID" value="EMA37996.1"/>
    <property type="molecule type" value="Genomic_DNA"/>
</dbReference>
<feature type="transmembrane region" description="Helical" evidence="1">
    <location>
        <begin position="84"/>
        <end position="105"/>
    </location>
</feature>
<evidence type="ECO:0000256" key="1">
    <source>
        <dbReference type="SAM" id="Phobius"/>
    </source>
</evidence>
<dbReference type="eggNOG" id="arCOG10799">
    <property type="taxonomic scope" value="Archaea"/>
</dbReference>
<gene>
    <name evidence="2" type="ORF">C447_11185</name>
</gene>
<accession>M0LX36</accession>
<feature type="transmembrane region" description="Helical" evidence="1">
    <location>
        <begin position="27"/>
        <end position="57"/>
    </location>
</feature>